<reference evidence="3" key="1">
    <citation type="journal article" date="2019" name="Int. J. Syst. Evol. Microbiol.">
        <title>The Global Catalogue of Microorganisms (GCM) 10K type strain sequencing project: providing services to taxonomists for standard genome sequencing and annotation.</title>
        <authorList>
            <consortium name="The Broad Institute Genomics Platform"/>
            <consortium name="The Broad Institute Genome Sequencing Center for Infectious Disease"/>
            <person name="Wu L."/>
            <person name="Ma J."/>
        </authorList>
    </citation>
    <scope>NUCLEOTIDE SEQUENCE [LARGE SCALE GENOMIC DNA]</scope>
    <source>
        <strain evidence="3">CGMCC 1.15439</strain>
    </source>
</reference>
<gene>
    <name evidence="2" type="ORF">GCM10010981_37200</name>
</gene>
<dbReference type="CDD" id="cd05262">
    <property type="entry name" value="SDR_a7"/>
    <property type="match status" value="1"/>
</dbReference>
<dbReference type="SUPFAM" id="SSF51735">
    <property type="entry name" value="NAD(P)-binding Rossmann-fold domains"/>
    <property type="match status" value="1"/>
</dbReference>
<feature type="domain" description="NAD-dependent epimerase/dehydratase" evidence="1">
    <location>
        <begin position="3"/>
        <end position="214"/>
    </location>
</feature>
<dbReference type="Gene3D" id="3.40.50.720">
    <property type="entry name" value="NAD(P)-binding Rossmann-like Domain"/>
    <property type="match status" value="1"/>
</dbReference>
<dbReference type="Proteomes" id="UP000620046">
    <property type="component" value="Unassembled WGS sequence"/>
</dbReference>
<dbReference type="InterPro" id="IPR036291">
    <property type="entry name" value="NAD(P)-bd_dom_sf"/>
</dbReference>
<accession>A0ABQ1GIQ8</accession>
<keyword evidence="3" id="KW-1185">Reference proteome</keyword>
<protein>
    <submittedName>
        <fullName evidence="2">3-beta hydroxysteroid dehydrogenase</fullName>
    </submittedName>
</protein>
<dbReference type="PANTHER" id="PTHR48079">
    <property type="entry name" value="PROTEIN YEEZ"/>
    <property type="match status" value="1"/>
</dbReference>
<evidence type="ECO:0000259" key="1">
    <source>
        <dbReference type="Pfam" id="PF01370"/>
    </source>
</evidence>
<proteinExistence type="predicted"/>
<dbReference type="Pfam" id="PF01370">
    <property type="entry name" value="Epimerase"/>
    <property type="match status" value="1"/>
</dbReference>
<evidence type="ECO:0000313" key="2">
    <source>
        <dbReference type="EMBL" id="GGA44587.1"/>
    </source>
</evidence>
<name>A0ABQ1GIQ8_9GAMM</name>
<dbReference type="InterPro" id="IPR001509">
    <property type="entry name" value="Epimerase_deHydtase"/>
</dbReference>
<dbReference type="PANTHER" id="PTHR48079:SF6">
    <property type="entry name" value="NAD(P)-BINDING DOMAIN-CONTAINING PROTEIN-RELATED"/>
    <property type="match status" value="1"/>
</dbReference>
<dbReference type="InterPro" id="IPR051783">
    <property type="entry name" value="NAD(P)-dependent_oxidoreduct"/>
</dbReference>
<dbReference type="RefSeq" id="WP_188796524.1">
    <property type="nucleotide sequence ID" value="NZ_BMJA01000003.1"/>
</dbReference>
<organism evidence="2 3">
    <name type="scientific">Dyella nitratireducens</name>
    <dbReference type="NCBI Taxonomy" id="1849580"/>
    <lineage>
        <taxon>Bacteria</taxon>
        <taxon>Pseudomonadati</taxon>
        <taxon>Pseudomonadota</taxon>
        <taxon>Gammaproteobacteria</taxon>
        <taxon>Lysobacterales</taxon>
        <taxon>Rhodanobacteraceae</taxon>
        <taxon>Dyella</taxon>
    </lineage>
</organism>
<comment type="caution">
    <text evidence="2">The sequence shown here is derived from an EMBL/GenBank/DDBJ whole genome shotgun (WGS) entry which is preliminary data.</text>
</comment>
<evidence type="ECO:0000313" key="3">
    <source>
        <dbReference type="Proteomes" id="UP000620046"/>
    </source>
</evidence>
<sequence length="300" mass="31422">MLVFVTGATGFIGSSTIPHLLARGHRVLGLTRSETGAAALKKLGVTPHPGSLQDLESLRSGARQADAVLHLGFEHDFSRIAEVSALDKNTIEAMCGVLEGSGRPFIVASGTALLAPGRVCTEDDDARPVSDSFPRSSEQTAASFITRGVTAGAVRFAPSVHGREKQGLVSYLIQIARQTGVSAYVGDGSNVWPAVQGQDAGELCALAVEKAEAGARWHAVAEEGVPLRTIAEAIGRGMGIPVVSKTPEEALAHFSWLSHFVGLSVPASSKKTKEKLGWQPRGIGLIQELDEIFADAGVTP</sequence>
<dbReference type="EMBL" id="BMJA01000003">
    <property type="protein sequence ID" value="GGA44587.1"/>
    <property type="molecule type" value="Genomic_DNA"/>
</dbReference>